<feature type="non-terminal residue" evidence="3">
    <location>
        <position position="391"/>
    </location>
</feature>
<feature type="transmembrane region" description="Helical" evidence="2">
    <location>
        <begin position="79"/>
        <end position="95"/>
    </location>
</feature>
<keyword evidence="4" id="KW-1185">Reference proteome</keyword>
<evidence type="ECO:0000313" key="4">
    <source>
        <dbReference type="Proteomes" id="UP000726737"/>
    </source>
</evidence>
<dbReference type="OrthoDB" id="2448307at2759"/>
<keyword evidence="2" id="KW-1133">Transmembrane helix</keyword>
<evidence type="ECO:0000313" key="3">
    <source>
        <dbReference type="EMBL" id="KAG0252300.1"/>
    </source>
</evidence>
<feature type="transmembrane region" description="Helical" evidence="2">
    <location>
        <begin position="7"/>
        <end position="30"/>
    </location>
</feature>
<sequence length="391" mass="44227">ILGSAWSWATLVIVTLEAVCVLVLESLVLREHILRIQQSPAGNALSTPNVIYPILYILAIISLFALCIDAMFHRNQMQVVAFTLFNFLCFTYGIIQTIDDWQAIGTGGPLKAFNIAITVTTGVCTLYLAFATCKLAAVFGWEMYRVLGADLGMRRMYKGYEILLTLLKFDVFFFVAYAIQMFTLVDASDKTVLATFSDGRTLSRHQVLIGLAMPASAILLMLAFFGVMKENKIATIIVMVCLTCAEPYFIYQLVYLHMPANRLRFINSHKYLTFFSSVTMVLVLITLFFMVYCFRNFDKGLLVSEKSRIVGQRRPFEIDEDPSDGVPSTPTESSREDDDSSQQLMAYRTLKEIQEKHHIRPSGERTRHSKQHQGAGPSSNERVYNDKMEID</sequence>
<proteinExistence type="predicted"/>
<gene>
    <name evidence="3" type="ORF">BG011_007081</name>
</gene>
<reference evidence="3" key="1">
    <citation type="journal article" date="2020" name="Fungal Divers.">
        <title>Resolving the Mortierellaceae phylogeny through synthesis of multi-gene phylogenetics and phylogenomics.</title>
        <authorList>
            <person name="Vandepol N."/>
            <person name="Liber J."/>
            <person name="Desiro A."/>
            <person name="Na H."/>
            <person name="Kennedy M."/>
            <person name="Barry K."/>
            <person name="Grigoriev I.V."/>
            <person name="Miller A.N."/>
            <person name="O'Donnell K."/>
            <person name="Stajich J.E."/>
            <person name="Bonito G."/>
        </authorList>
    </citation>
    <scope>NUCLEOTIDE SEQUENCE</scope>
    <source>
        <strain evidence="3">KOD948</strain>
    </source>
</reference>
<dbReference type="InterPro" id="IPR040410">
    <property type="entry name" value="UPF0658_Golgi"/>
</dbReference>
<evidence type="ECO:0000256" key="2">
    <source>
        <dbReference type="SAM" id="Phobius"/>
    </source>
</evidence>
<feature type="transmembrane region" description="Helical" evidence="2">
    <location>
        <begin position="115"/>
        <end position="141"/>
    </location>
</feature>
<dbReference type="PANTHER" id="PTHR34391:SF1">
    <property type="entry name" value="UPF0658 GOLGI APPARATUS MEMBRANE PROTEIN C1952.10C-RELATED"/>
    <property type="match status" value="1"/>
</dbReference>
<name>A0A9P6TYR4_9FUNG</name>
<feature type="transmembrane region" description="Helical" evidence="2">
    <location>
        <begin position="271"/>
        <end position="294"/>
    </location>
</feature>
<feature type="compositionally biased region" description="Basic and acidic residues" evidence="1">
    <location>
        <begin position="349"/>
        <end position="366"/>
    </location>
</feature>
<keyword evidence="2" id="KW-0812">Transmembrane</keyword>
<evidence type="ECO:0000256" key="1">
    <source>
        <dbReference type="SAM" id="MobiDB-lite"/>
    </source>
</evidence>
<dbReference type="EMBL" id="JAAAJA010000530">
    <property type="protein sequence ID" value="KAG0252300.1"/>
    <property type="molecule type" value="Genomic_DNA"/>
</dbReference>
<dbReference type="AlphaFoldDB" id="A0A9P6TYR4"/>
<accession>A0A9P6TYR4</accession>
<feature type="transmembrane region" description="Helical" evidence="2">
    <location>
        <begin position="233"/>
        <end position="251"/>
    </location>
</feature>
<dbReference type="GO" id="GO:0005794">
    <property type="term" value="C:Golgi apparatus"/>
    <property type="evidence" value="ECO:0007669"/>
    <property type="project" value="TreeGrafter"/>
</dbReference>
<keyword evidence="2" id="KW-0472">Membrane</keyword>
<dbReference type="Proteomes" id="UP000726737">
    <property type="component" value="Unassembled WGS sequence"/>
</dbReference>
<feature type="region of interest" description="Disordered" evidence="1">
    <location>
        <begin position="317"/>
        <end position="391"/>
    </location>
</feature>
<feature type="transmembrane region" description="Helical" evidence="2">
    <location>
        <begin position="205"/>
        <end position="226"/>
    </location>
</feature>
<feature type="transmembrane region" description="Helical" evidence="2">
    <location>
        <begin position="162"/>
        <end position="185"/>
    </location>
</feature>
<protein>
    <submittedName>
        <fullName evidence="3">Uncharacterized protein</fullName>
    </submittedName>
</protein>
<feature type="transmembrane region" description="Helical" evidence="2">
    <location>
        <begin position="50"/>
        <end position="72"/>
    </location>
</feature>
<comment type="caution">
    <text evidence="3">The sequence shown here is derived from an EMBL/GenBank/DDBJ whole genome shotgun (WGS) entry which is preliminary data.</text>
</comment>
<organism evidence="3 4">
    <name type="scientific">Mortierella polycephala</name>
    <dbReference type="NCBI Taxonomy" id="41804"/>
    <lineage>
        <taxon>Eukaryota</taxon>
        <taxon>Fungi</taxon>
        <taxon>Fungi incertae sedis</taxon>
        <taxon>Mucoromycota</taxon>
        <taxon>Mortierellomycotina</taxon>
        <taxon>Mortierellomycetes</taxon>
        <taxon>Mortierellales</taxon>
        <taxon>Mortierellaceae</taxon>
        <taxon>Mortierella</taxon>
    </lineage>
</organism>
<dbReference type="PANTHER" id="PTHR34391">
    <property type="entry name" value="UPF0658 GOLGI APPARATUS MEMBRANE PROTEIN C1952.10C-RELATED"/>
    <property type="match status" value="1"/>
</dbReference>